<accession>C8PJ36</accession>
<evidence type="ECO:0000313" key="2">
    <source>
        <dbReference type="Proteomes" id="UP000005709"/>
    </source>
</evidence>
<comment type="caution">
    <text evidence="1">The sequence shown here is derived from an EMBL/GenBank/DDBJ whole genome shotgun (WGS) entry which is preliminary data.</text>
</comment>
<reference evidence="1 2" key="1">
    <citation type="submission" date="2009-07" db="EMBL/GenBank/DDBJ databases">
        <authorList>
            <person name="Madupu R."/>
            <person name="Sebastian Y."/>
            <person name="Durkin A.S."/>
            <person name="Torralba M."/>
            <person name="Methe B."/>
            <person name="Sutton G.G."/>
            <person name="Strausberg R.L."/>
            <person name="Nelson K.E."/>
        </authorList>
    </citation>
    <scope>NUCLEOTIDE SEQUENCE [LARGE SCALE GENOMIC DNA]</scope>
    <source>
        <strain evidence="1 2">RM3268</strain>
    </source>
</reference>
<dbReference type="EMBL" id="ACYG01000027">
    <property type="protein sequence ID" value="EEV16941.1"/>
    <property type="molecule type" value="Genomic_DNA"/>
</dbReference>
<keyword evidence="2" id="KW-1185">Reference proteome</keyword>
<name>C8PJ36_9BACT</name>
<dbReference type="Proteomes" id="UP000005709">
    <property type="component" value="Unassembled WGS sequence"/>
</dbReference>
<dbReference type="AlphaFoldDB" id="C8PJ36"/>
<proteinExistence type="predicted"/>
<organism evidence="1 2">
    <name type="scientific">Campylobacter gracilis RM3268</name>
    <dbReference type="NCBI Taxonomy" id="553220"/>
    <lineage>
        <taxon>Bacteria</taxon>
        <taxon>Pseudomonadati</taxon>
        <taxon>Campylobacterota</taxon>
        <taxon>Epsilonproteobacteria</taxon>
        <taxon>Campylobacterales</taxon>
        <taxon>Campylobacteraceae</taxon>
        <taxon>Campylobacter</taxon>
    </lineage>
</organism>
<sequence>MFAPFEFIIFARYCDTPVEFKSNRTRLSACEILLNLNATAPT</sequence>
<evidence type="ECO:0000313" key="1">
    <source>
        <dbReference type="EMBL" id="EEV16941.1"/>
    </source>
</evidence>
<protein>
    <submittedName>
        <fullName evidence="1">Uncharacterized protein</fullName>
    </submittedName>
</protein>
<gene>
    <name evidence="1" type="ORF">CAMGR0001_1235</name>
</gene>